<reference evidence="1 2" key="1">
    <citation type="journal article" date="2024" name="Int. J. Mol. Sci.">
        <title>Exploration of Alicyclobacillus spp. Genome in Search of Antibiotic Resistance.</title>
        <authorList>
            <person name="Bucka-Kolendo J."/>
            <person name="Kiousi D.E."/>
            <person name="Dekowska A."/>
            <person name="Mikolajczuk-Szczyrba A."/>
            <person name="Karadedos D.M."/>
            <person name="Michael P."/>
            <person name="Galanis A."/>
            <person name="Sokolowska B."/>
        </authorList>
    </citation>
    <scope>NUCLEOTIDE SEQUENCE [LARGE SCALE GENOMIC DNA]</scope>
    <source>
        <strain evidence="1 2">KKP 3000</strain>
    </source>
</reference>
<evidence type="ECO:0000313" key="1">
    <source>
        <dbReference type="EMBL" id="MFB5189395.1"/>
    </source>
</evidence>
<evidence type="ECO:0000313" key="2">
    <source>
        <dbReference type="Proteomes" id="UP001579974"/>
    </source>
</evidence>
<dbReference type="InterPro" id="IPR020139">
    <property type="entry name" value="DUF2642"/>
</dbReference>
<gene>
    <name evidence="1" type="ORF">KKP3000_002402</name>
</gene>
<dbReference type="Pfam" id="PF10842">
    <property type="entry name" value="DUF2642"/>
    <property type="match status" value="1"/>
</dbReference>
<accession>A0ABV5AAW5</accession>
<dbReference type="RefSeq" id="WP_275476717.1">
    <property type="nucleotide sequence ID" value="NZ_CP162940.1"/>
</dbReference>
<proteinExistence type="predicted"/>
<name>A0ABV5AAW5_9BACL</name>
<protein>
    <submittedName>
        <fullName evidence="1">DUF2642 domain-containing protein</fullName>
    </submittedName>
</protein>
<keyword evidence="2" id="KW-1185">Reference proteome</keyword>
<dbReference type="Proteomes" id="UP001579974">
    <property type="component" value="Unassembled WGS sequence"/>
</dbReference>
<comment type="caution">
    <text evidence="1">The sequence shown here is derived from an EMBL/GenBank/DDBJ whole genome shotgun (WGS) entry which is preliminary data.</text>
</comment>
<organism evidence="1 2">
    <name type="scientific">Alicyclobacillus fastidiosus</name>
    <dbReference type="NCBI Taxonomy" id="392011"/>
    <lineage>
        <taxon>Bacteria</taxon>
        <taxon>Bacillati</taxon>
        <taxon>Bacillota</taxon>
        <taxon>Bacilli</taxon>
        <taxon>Bacillales</taxon>
        <taxon>Alicyclobacillaceae</taxon>
        <taxon>Alicyclobacillus</taxon>
    </lineage>
</organism>
<sequence>MARFRLPGNTTSERVQQLVNAIQEGVANASTNASANFNMGSANSILRTLESLLPSLANLPTAPAEPLTLRQALLRLLNENVVITTPFEPVTGTLIAVEDDYVAVVEPTSNLVLIPIRKIESATTA</sequence>
<dbReference type="EMBL" id="JBDXSU010000002">
    <property type="protein sequence ID" value="MFB5189395.1"/>
    <property type="molecule type" value="Genomic_DNA"/>
</dbReference>